<protein>
    <submittedName>
        <fullName evidence="2">Uncharacterized protein</fullName>
    </submittedName>
</protein>
<accession>A0A426ZCQ6</accession>
<name>A0A426ZCQ6_ENSVE</name>
<sequence>MSTGGEASLSMSYRSAYASLGCKAFASHPILTYVEQCLVNTRQCRAIIVLSLCLVSRHRSPSSSTSSPHKKPQKSLKLHLSDSTLPLS</sequence>
<proteinExistence type="predicted"/>
<evidence type="ECO:0000313" key="2">
    <source>
        <dbReference type="EMBL" id="RRT61706.1"/>
    </source>
</evidence>
<gene>
    <name evidence="2" type="ORF">B296_00043967</name>
</gene>
<comment type="caution">
    <text evidence="2">The sequence shown here is derived from an EMBL/GenBank/DDBJ whole genome shotgun (WGS) entry which is preliminary data.</text>
</comment>
<dbReference type="EMBL" id="AMZH03007282">
    <property type="protein sequence ID" value="RRT61706.1"/>
    <property type="molecule type" value="Genomic_DNA"/>
</dbReference>
<evidence type="ECO:0000256" key="1">
    <source>
        <dbReference type="SAM" id="MobiDB-lite"/>
    </source>
</evidence>
<evidence type="ECO:0000313" key="3">
    <source>
        <dbReference type="Proteomes" id="UP000287651"/>
    </source>
</evidence>
<feature type="compositionally biased region" description="Basic residues" evidence="1">
    <location>
        <begin position="68"/>
        <end position="77"/>
    </location>
</feature>
<dbReference type="Proteomes" id="UP000287651">
    <property type="component" value="Unassembled WGS sequence"/>
</dbReference>
<dbReference type="AlphaFoldDB" id="A0A426ZCQ6"/>
<organism evidence="2 3">
    <name type="scientific">Ensete ventricosum</name>
    <name type="common">Abyssinian banana</name>
    <name type="synonym">Musa ensete</name>
    <dbReference type="NCBI Taxonomy" id="4639"/>
    <lineage>
        <taxon>Eukaryota</taxon>
        <taxon>Viridiplantae</taxon>
        <taxon>Streptophyta</taxon>
        <taxon>Embryophyta</taxon>
        <taxon>Tracheophyta</taxon>
        <taxon>Spermatophyta</taxon>
        <taxon>Magnoliopsida</taxon>
        <taxon>Liliopsida</taxon>
        <taxon>Zingiberales</taxon>
        <taxon>Musaceae</taxon>
        <taxon>Ensete</taxon>
    </lineage>
</organism>
<feature type="region of interest" description="Disordered" evidence="1">
    <location>
        <begin position="58"/>
        <end position="88"/>
    </location>
</feature>
<reference evidence="2 3" key="1">
    <citation type="journal article" date="2014" name="Agronomy (Basel)">
        <title>A Draft Genome Sequence for Ensete ventricosum, the Drought-Tolerant Tree Against Hunger.</title>
        <authorList>
            <person name="Harrison J."/>
            <person name="Moore K.A."/>
            <person name="Paszkiewicz K."/>
            <person name="Jones T."/>
            <person name="Grant M."/>
            <person name="Ambacheew D."/>
            <person name="Muzemil S."/>
            <person name="Studholme D.J."/>
        </authorList>
    </citation>
    <scope>NUCLEOTIDE SEQUENCE [LARGE SCALE GENOMIC DNA]</scope>
</reference>